<accession>A0ABU6YBH1</accession>
<gene>
    <name evidence="1" type="ORF">PIB30_035387</name>
</gene>
<dbReference type="EMBL" id="JASCZI010241824">
    <property type="protein sequence ID" value="MED6207394.1"/>
    <property type="molecule type" value="Genomic_DNA"/>
</dbReference>
<evidence type="ECO:0000313" key="1">
    <source>
        <dbReference type="EMBL" id="MED6207394.1"/>
    </source>
</evidence>
<proteinExistence type="predicted"/>
<organism evidence="1 2">
    <name type="scientific">Stylosanthes scabra</name>
    <dbReference type="NCBI Taxonomy" id="79078"/>
    <lineage>
        <taxon>Eukaryota</taxon>
        <taxon>Viridiplantae</taxon>
        <taxon>Streptophyta</taxon>
        <taxon>Embryophyta</taxon>
        <taxon>Tracheophyta</taxon>
        <taxon>Spermatophyta</taxon>
        <taxon>Magnoliopsida</taxon>
        <taxon>eudicotyledons</taxon>
        <taxon>Gunneridae</taxon>
        <taxon>Pentapetalae</taxon>
        <taxon>rosids</taxon>
        <taxon>fabids</taxon>
        <taxon>Fabales</taxon>
        <taxon>Fabaceae</taxon>
        <taxon>Papilionoideae</taxon>
        <taxon>50 kb inversion clade</taxon>
        <taxon>dalbergioids sensu lato</taxon>
        <taxon>Dalbergieae</taxon>
        <taxon>Pterocarpus clade</taxon>
        <taxon>Stylosanthes</taxon>
    </lineage>
</organism>
<sequence>MFGWYLSSEPNELLSYWDTRVLVKLDQAECVGAIWLLVSFRDGAIDDVVQTRGYLAPKFPPHTAPMFGWYLSSEPNELLSYWDTRVLSKVRATWLPSSLAEIWAELRRGEPGSEVFVTFRVKELPEQNVESRLETRCCHHPLILSSQGSEIFPRWGAVPTRDSDAQVSMCRKRSSMEADDEALQRNVIDFCAIP</sequence>
<protein>
    <submittedName>
        <fullName evidence="1">Uncharacterized protein</fullName>
    </submittedName>
</protein>
<keyword evidence="2" id="KW-1185">Reference proteome</keyword>
<comment type="caution">
    <text evidence="1">The sequence shown here is derived from an EMBL/GenBank/DDBJ whole genome shotgun (WGS) entry which is preliminary data.</text>
</comment>
<dbReference type="Proteomes" id="UP001341840">
    <property type="component" value="Unassembled WGS sequence"/>
</dbReference>
<reference evidence="1 2" key="1">
    <citation type="journal article" date="2023" name="Plants (Basel)">
        <title>Bridging the Gap: Combining Genomics and Transcriptomics Approaches to Understand Stylosanthes scabra, an Orphan Legume from the Brazilian Caatinga.</title>
        <authorList>
            <person name="Ferreira-Neto J.R.C."/>
            <person name="da Silva M.D."/>
            <person name="Binneck E."/>
            <person name="de Melo N.F."/>
            <person name="da Silva R.H."/>
            <person name="de Melo A.L.T.M."/>
            <person name="Pandolfi V."/>
            <person name="Bustamante F.O."/>
            <person name="Brasileiro-Vidal A.C."/>
            <person name="Benko-Iseppon A.M."/>
        </authorList>
    </citation>
    <scope>NUCLEOTIDE SEQUENCE [LARGE SCALE GENOMIC DNA]</scope>
    <source>
        <tissue evidence="1">Leaves</tissue>
    </source>
</reference>
<name>A0ABU6YBH1_9FABA</name>
<evidence type="ECO:0000313" key="2">
    <source>
        <dbReference type="Proteomes" id="UP001341840"/>
    </source>
</evidence>